<evidence type="ECO:0000313" key="17">
    <source>
        <dbReference type="Proteomes" id="UP000261055"/>
    </source>
</evidence>
<keyword evidence="8" id="KW-0902">Two-component regulatory system</keyword>
<keyword evidence="13" id="KW-0732">Signal</keyword>
<evidence type="ECO:0000256" key="5">
    <source>
        <dbReference type="ARBA" id="ARBA00022553"/>
    </source>
</evidence>
<sequence>MISRAKKYVAVLLTFVCVCMIFSPQTAYAAKDSSQHETVKVGFFAMDGYHVMDEEGNRSGYGYDFLRLMARYWDVDYEYVGYDKSWDDMQQMLEDGEIDMVTSARKTPDREEKFDFSRPIGTNYGMLTVRSDNSTIVDGNYSTYNGMRVALLNGNTRNEEFADFADDKGFTYVPSYFDTTTEMDEALQSEKVDAIVTSSLRKTNNERIVEKFGSSDFYVIVKKGNTELLNEINYAIDQMNAVEGDWKTTLYNKNYESIETKSLEYTEKEKSIISQYSKDNPLHVLCDPTRYPYSYNENGEMKGIIPDYFRKIADYAGISYEFLTPATRDEYIAYQKNKETTDMSIDARLETDNYAETKKWGITAPFITMQLARVTRRDFDGKINVVATVDQTVSNSIADAMAPGAEKLMCSTRQEMMEAVREGKADAAFVYYYMAQAFVNSDTTGTMTYTLLEQPIFTYRMVISSTENHALAGILTKAMYAMPKNLVEDLAAQYTTYKATELTFVDWIRLHPAVTVWVLLIFGWLLTAMAVIMVRLSARKKAQKTAQEKAEEMAELAEHAQAATKAKTAFLSHMSHDMRTPMNAIIGFTGIAMKNNPSDEVKNCLEKIDESSEHLLSLLNDVLDLTRIESGKVKYNPVPADVKNITDSALDITKGFLTNRDINFKIQREEAKIPNVLADPARLRDVLVNILSNAVKYTPDGGTITFEARCLEKGGDGYINMRYRISDTGIGMSEEFTKEVFEEFAQEDSDVRTQYHGVGLGMAIVKKYVDMMGGTISVQSKKHEGTTFTVDIPLEITDKECNKSDTGFSEKVNLTGVNVLLAEDNELNAEIAAVQLEEFGMNVERAVDGKNAVEIFRNHPEGTFDVILMDIMMPEMNGYEAVKAIRAMNDRPDGKNIPIIAMTANSFAEDVQTSLDAGMNAHLSKPIVIDEVIKTILRYVHD</sequence>
<dbReference type="InterPro" id="IPR036890">
    <property type="entry name" value="HATPase_C_sf"/>
</dbReference>
<evidence type="ECO:0000256" key="9">
    <source>
        <dbReference type="ARBA" id="ARBA00024867"/>
    </source>
</evidence>
<dbReference type="Gene3D" id="1.10.287.130">
    <property type="match status" value="1"/>
</dbReference>
<keyword evidence="12" id="KW-0472">Membrane</keyword>
<dbReference type="PRINTS" id="PR00344">
    <property type="entry name" value="BCTRLSENSOR"/>
</dbReference>
<dbReference type="SUPFAM" id="SSF55874">
    <property type="entry name" value="ATPase domain of HSP90 chaperone/DNA topoisomerase II/histidine kinase"/>
    <property type="match status" value="1"/>
</dbReference>
<dbReference type="Pfam" id="PF00512">
    <property type="entry name" value="HisKA"/>
    <property type="match status" value="1"/>
</dbReference>
<dbReference type="Pfam" id="PF00072">
    <property type="entry name" value="Response_reg"/>
    <property type="match status" value="1"/>
</dbReference>
<keyword evidence="12" id="KW-1133">Transmembrane helix</keyword>
<keyword evidence="7" id="KW-0418">Kinase</keyword>
<dbReference type="InterPro" id="IPR036097">
    <property type="entry name" value="HisK_dim/P_sf"/>
</dbReference>
<evidence type="ECO:0000256" key="10">
    <source>
        <dbReference type="PROSITE-ProRule" id="PRU00169"/>
    </source>
</evidence>
<evidence type="ECO:0000256" key="7">
    <source>
        <dbReference type="ARBA" id="ARBA00022777"/>
    </source>
</evidence>
<dbReference type="CDD" id="cd00082">
    <property type="entry name" value="HisKA"/>
    <property type="match status" value="1"/>
</dbReference>
<dbReference type="SUPFAM" id="SSF47384">
    <property type="entry name" value="Homodimeric domain of signal transducing histidine kinase"/>
    <property type="match status" value="1"/>
</dbReference>
<dbReference type="SMART" id="SM00448">
    <property type="entry name" value="REC"/>
    <property type="match status" value="1"/>
</dbReference>
<dbReference type="InterPro" id="IPR005467">
    <property type="entry name" value="His_kinase_dom"/>
</dbReference>
<evidence type="ECO:0000256" key="4">
    <source>
        <dbReference type="ARBA" id="ARBA00018672"/>
    </source>
</evidence>
<name>A0A3E5GRA8_9FIRM</name>
<feature type="domain" description="Response regulatory" evidence="15">
    <location>
        <begin position="818"/>
        <end position="940"/>
    </location>
</feature>
<dbReference type="InterPro" id="IPR004358">
    <property type="entry name" value="Sig_transdc_His_kin-like_C"/>
</dbReference>
<comment type="function">
    <text evidence="9">May play the central regulatory role in sporulation. It may be an element of the effector pathway responsible for the activation of sporulation genes in response to nutritional stress. Spo0A may act in concert with spo0H (a sigma factor) to control the expression of some genes that are critical to the sporulation process.</text>
</comment>
<dbReference type="Proteomes" id="UP000261055">
    <property type="component" value="Unassembled WGS sequence"/>
</dbReference>
<keyword evidence="11" id="KW-0175">Coiled coil</keyword>
<dbReference type="InterPro" id="IPR001789">
    <property type="entry name" value="Sig_transdc_resp-reg_receiver"/>
</dbReference>
<dbReference type="GO" id="GO:0000155">
    <property type="term" value="F:phosphorelay sensor kinase activity"/>
    <property type="evidence" value="ECO:0007669"/>
    <property type="project" value="InterPro"/>
</dbReference>
<dbReference type="SMART" id="SM00062">
    <property type="entry name" value="PBPb"/>
    <property type="match status" value="1"/>
</dbReference>
<feature type="transmembrane region" description="Helical" evidence="12">
    <location>
        <begin position="514"/>
        <end position="534"/>
    </location>
</feature>
<dbReference type="FunFam" id="3.30.565.10:FF:000006">
    <property type="entry name" value="Sensor histidine kinase WalK"/>
    <property type="match status" value="1"/>
</dbReference>
<comment type="catalytic activity">
    <reaction evidence="1">
        <text>ATP + protein L-histidine = ADP + protein N-phospho-L-histidine.</text>
        <dbReference type="EC" id="2.7.13.3"/>
    </reaction>
</comment>
<dbReference type="SMART" id="SM00388">
    <property type="entry name" value="HisKA"/>
    <property type="match status" value="1"/>
</dbReference>
<comment type="caution">
    <text evidence="16">The sequence shown here is derived from an EMBL/GenBank/DDBJ whole genome shotgun (WGS) entry which is preliminary data.</text>
</comment>
<dbReference type="Gene3D" id="3.30.565.10">
    <property type="entry name" value="Histidine kinase-like ATPase, C-terminal domain"/>
    <property type="match status" value="1"/>
</dbReference>
<evidence type="ECO:0000313" key="16">
    <source>
        <dbReference type="EMBL" id="RGO48043.1"/>
    </source>
</evidence>
<dbReference type="EMBL" id="QSVQ01000018">
    <property type="protein sequence ID" value="RGO48043.1"/>
    <property type="molecule type" value="Genomic_DNA"/>
</dbReference>
<dbReference type="Gene3D" id="3.40.50.2300">
    <property type="match status" value="1"/>
</dbReference>
<dbReference type="PROSITE" id="PS50110">
    <property type="entry name" value="RESPONSE_REGULATORY"/>
    <property type="match status" value="1"/>
</dbReference>
<feature type="domain" description="Histidine kinase" evidence="14">
    <location>
        <begin position="573"/>
        <end position="796"/>
    </location>
</feature>
<evidence type="ECO:0000256" key="13">
    <source>
        <dbReference type="SAM" id="SignalP"/>
    </source>
</evidence>
<dbReference type="GO" id="GO:0016020">
    <property type="term" value="C:membrane"/>
    <property type="evidence" value="ECO:0007669"/>
    <property type="project" value="UniProtKB-SubCell"/>
</dbReference>
<keyword evidence="17" id="KW-1185">Reference proteome</keyword>
<feature type="coiled-coil region" evidence="11">
    <location>
        <begin position="539"/>
        <end position="566"/>
    </location>
</feature>
<dbReference type="Pfam" id="PF00497">
    <property type="entry name" value="SBP_bac_3"/>
    <property type="match status" value="2"/>
</dbReference>
<accession>A0A3E5GRA8</accession>
<dbReference type="PANTHER" id="PTHR45339">
    <property type="entry name" value="HYBRID SIGNAL TRANSDUCTION HISTIDINE KINASE J"/>
    <property type="match status" value="1"/>
</dbReference>
<dbReference type="PANTHER" id="PTHR45339:SF1">
    <property type="entry name" value="HYBRID SIGNAL TRANSDUCTION HISTIDINE KINASE J"/>
    <property type="match status" value="1"/>
</dbReference>
<dbReference type="SUPFAM" id="SSF52172">
    <property type="entry name" value="CheY-like"/>
    <property type="match status" value="1"/>
</dbReference>
<evidence type="ECO:0000256" key="3">
    <source>
        <dbReference type="ARBA" id="ARBA00012438"/>
    </source>
</evidence>
<keyword evidence="12" id="KW-0812">Transmembrane</keyword>
<dbReference type="EC" id="2.7.13.3" evidence="3"/>
<proteinExistence type="predicted"/>
<dbReference type="InterPro" id="IPR001638">
    <property type="entry name" value="Solute-binding_3/MltF_N"/>
</dbReference>
<evidence type="ECO:0000256" key="2">
    <source>
        <dbReference type="ARBA" id="ARBA00004370"/>
    </source>
</evidence>
<dbReference type="Pfam" id="PF02518">
    <property type="entry name" value="HATPase_c"/>
    <property type="match status" value="1"/>
</dbReference>
<feature type="signal peptide" evidence="13">
    <location>
        <begin position="1"/>
        <end position="29"/>
    </location>
</feature>
<comment type="subcellular location">
    <subcellularLocation>
        <location evidence="2">Membrane</location>
    </subcellularLocation>
</comment>
<evidence type="ECO:0000259" key="14">
    <source>
        <dbReference type="PROSITE" id="PS50109"/>
    </source>
</evidence>
<evidence type="ECO:0000256" key="11">
    <source>
        <dbReference type="SAM" id="Coils"/>
    </source>
</evidence>
<evidence type="ECO:0000256" key="1">
    <source>
        <dbReference type="ARBA" id="ARBA00000085"/>
    </source>
</evidence>
<keyword evidence="6" id="KW-0808">Transferase</keyword>
<dbReference type="SUPFAM" id="SSF53850">
    <property type="entry name" value="Periplasmic binding protein-like II"/>
    <property type="match status" value="2"/>
</dbReference>
<dbReference type="InterPro" id="IPR011006">
    <property type="entry name" value="CheY-like_superfamily"/>
</dbReference>
<dbReference type="Gene3D" id="3.40.190.10">
    <property type="entry name" value="Periplasmic binding protein-like II"/>
    <property type="match status" value="4"/>
</dbReference>
<reference evidence="16 17" key="1">
    <citation type="submission" date="2018-08" db="EMBL/GenBank/DDBJ databases">
        <title>A genome reference for cultivated species of the human gut microbiota.</title>
        <authorList>
            <person name="Zou Y."/>
            <person name="Xue W."/>
            <person name="Luo G."/>
        </authorList>
    </citation>
    <scope>NUCLEOTIDE SEQUENCE [LARGE SCALE GENOMIC DNA]</scope>
    <source>
        <strain evidence="16 17">OM02-12</strain>
    </source>
</reference>
<evidence type="ECO:0000259" key="15">
    <source>
        <dbReference type="PROSITE" id="PS50110"/>
    </source>
</evidence>
<feature type="chain" id="PRO_5017663561" description="Stage 0 sporulation protein A homolog" evidence="13">
    <location>
        <begin position="30"/>
        <end position="942"/>
    </location>
</feature>
<dbReference type="RefSeq" id="WP_117613984.1">
    <property type="nucleotide sequence ID" value="NZ_QSVQ01000018.1"/>
</dbReference>
<evidence type="ECO:0000256" key="6">
    <source>
        <dbReference type="ARBA" id="ARBA00022679"/>
    </source>
</evidence>
<protein>
    <recommendedName>
        <fullName evidence="4">Stage 0 sporulation protein A homolog</fullName>
        <ecNumber evidence="3">2.7.13.3</ecNumber>
    </recommendedName>
</protein>
<keyword evidence="5 10" id="KW-0597">Phosphoprotein</keyword>
<dbReference type="InterPro" id="IPR003661">
    <property type="entry name" value="HisK_dim/P_dom"/>
</dbReference>
<dbReference type="SMART" id="SM00387">
    <property type="entry name" value="HATPase_c"/>
    <property type="match status" value="1"/>
</dbReference>
<dbReference type="CDD" id="cd17546">
    <property type="entry name" value="REC_hyHK_CKI1_RcsC-like"/>
    <property type="match status" value="1"/>
</dbReference>
<dbReference type="AlphaFoldDB" id="A0A3E5GRA8"/>
<organism evidence="16 17">
    <name type="scientific">Dorea formicigenerans</name>
    <dbReference type="NCBI Taxonomy" id="39486"/>
    <lineage>
        <taxon>Bacteria</taxon>
        <taxon>Bacillati</taxon>
        <taxon>Bacillota</taxon>
        <taxon>Clostridia</taxon>
        <taxon>Lachnospirales</taxon>
        <taxon>Lachnospiraceae</taxon>
        <taxon>Dorea</taxon>
    </lineage>
</organism>
<dbReference type="InterPro" id="IPR003594">
    <property type="entry name" value="HATPase_dom"/>
</dbReference>
<dbReference type="PROSITE" id="PS50109">
    <property type="entry name" value="HIS_KIN"/>
    <property type="match status" value="1"/>
</dbReference>
<gene>
    <name evidence="16" type="ORF">DXB12_12935</name>
</gene>
<evidence type="ECO:0000256" key="12">
    <source>
        <dbReference type="SAM" id="Phobius"/>
    </source>
</evidence>
<evidence type="ECO:0000256" key="8">
    <source>
        <dbReference type="ARBA" id="ARBA00023012"/>
    </source>
</evidence>
<feature type="modified residue" description="4-aspartylphosphate" evidence="10">
    <location>
        <position position="870"/>
    </location>
</feature>